<organism evidence="3 5">
    <name type="scientific">Cellulosimicrobium composti</name>
    <dbReference type="NCBI Taxonomy" id="2672572"/>
    <lineage>
        <taxon>Bacteria</taxon>
        <taxon>Bacillati</taxon>
        <taxon>Actinomycetota</taxon>
        <taxon>Actinomycetes</taxon>
        <taxon>Micrococcales</taxon>
        <taxon>Promicromonosporaceae</taxon>
        <taxon>Cellulosimicrobium</taxon>
    </lineage>
</organism>
<feature type="domain" description="DUF7144" evidence="2">
    <location>
        <begin position="13"/>
        <end position="127"/>
    </location>
</feature>
<name>A0A6N7ZHM2_9MICO</name>
<evidence type="ECO:0000256" key="1">
    <source>
        <dbReference type="SAM" id="Phobius"/>
    </source>
</evidence>
<accession>A0A6N7ZHM2</accession>
<keyword evidence="1" id="KW-0472">Membrane</keyword>
<evidence type="ECO:0000259" key="2">
    <source>
        <dbReference type="Pfam" id="PF23636"/>
    </source>
</evidence>
<dbReference type="AlphaFoldDB" id="A0A6N7ZHM2"/>
<reference evidence="4 6" key="3">
    <citation type="journal article" date="2021" name="Arch. Microbiol.">
        <title>Cellulosimicrobium fucosivorans sp. nov., isolated from San Elijo Lagoon, contains a fucose metabolic pathway linked to carotenoid production.</title>
        <authorList>
            <person name="Aviles F.A."/>
            <person name="Kyndt J.A."/>
        </authorList>
    </citation>
    <scope>NUCLEOTIDE SEQUENCE [LARGE SCALE GENOMIC DNA]</scope>
    <source>
        <strain evidence="4 6">SE3</strain>
    </source>
</reference>
<reference evidence="3 5" key="1">
    <citation type="submission" date="2019-11" db="EMBL/GenBank/DDBJ databases">
        <title>Cellulosimicrobium composti sp. nov. isolated from a compost.</title>
        <authorList>
            <person name="Yang Y."/>
        </authorList>
    </citation>
    <scope>NUCLEOTIDE SEQUENCE [LARGE SCALE GENOMIC DNA]</scope>
    <source>
        <strain evidence="3 5">BIT-GX5</strain>
    </source>
</reference>
<dbReference type="Pfam" id="PF23636">
    <property type="entry name" value="DUF7144"/>
    <property type="match status" value="1"/>
</dbReference>
<proteinExistence type="predicted"/>
<protein>
    <recommendedName>
        <fullName evidence="2">DUF7144 domain-containing protein</fullName>
    </recommendedName>
</protein>
<feature type="transmembrane region" description="Helical" evidence="1">
    <location>
        <begin position="57"/>
        <end position="78"/>
    </location>
</feature>
<evidence type="ECO:0000313" key="6">
    <source>
        <dbReference type="Proteomes" id="UP000471672"/>
    </source>
</evidence>
<gene>
    <name evidence="3" type="ORF">GJV82_07510</name>
    <name evidence="4" type="ORF">GYH36_13825</name>
</gene>
<evidence type="ECO:0000313" key="3">
    <source>
        <dbReference type="EMBL" id="MTG88790.1"/>
    </source>
</evidence>
<evidence type="ECO:0000313" key="5">
    <source>
        <dbReference type="Proteomes" id="UP000440668"/>
    </source>
</evidence>
<feature type="transmembrane region" description="Helical" evidence="1">
    <location>
        <begin position="107"/>
        <end position="125"/>
    </location>
</feature>
<dbReference type="Proteomes" id="UP000471672">
    <property type="component" value="Unassembled WGS sequence"/>
</dbReference>
<dbReference type="InterPro" id="IPR055568">
    <property type="entry name" value="DUF7144"/>
</dbReference>
<feature type="transmembrane region" description="Helical" evidence="1">
    <location>
        <begin position="12"/>
        <end position="37"/>
    </location>
</feature>
<dbReference type="GeneID" id="32508777"/>
<keyword evidence="6" id="KW-1185">Reference proteome</keyword>
<keyword evidence="1" id="KW-0812">Transmembrane</keyword>
<dbReference type="RefSeq" id="WP_024839993.1">
    <property type="nucleotide sequence ID" value="NZ_JAAFAN010000048.1"/>
</dbReference>
<sequence length="137" mass="14757">MARSSQVTAWVGWVWFAGIVLVTIGFFNAISGLVAVFSPKSLVGVSDAGIVVLDVSTWGWIHLLIGVLLVLTGFALLAGKGWARMVAIVLVVLNAIAQFTTLQVTPWWSLVTIVLDVFVLWALVVHGDEAERAAREV</sequence>
<comment type="caution">
    <text evidence="3">The sequence shown here is derived from an EMBL/GenBank/DDBJ whole genome shotgun (WGS) entry which is preliminary data.</text>
</comment>
<dbReference type="Proteomes" id="UP000440668">
    <property type="component" value="Unassembled WGS sequence"/>
</dbReference>
<keyword evidence="1" id="KW-1133">Transmembrane helix</keyword>
<reference evidence="4" key="2">
    <citation type="submission" date="2020-01" db="EMBL/GenBank/DDBJ databases">
        <authorList>
            <person name="Aviles F."/>
            <person name="Meyer T.E."/>
            <person name="Kyndt J.A."/>
        </authorList>
    </citation>
    <scope>NUCLEOTIDE SEQUENCE</scope>
    <source>
        <strain evidence="4">SE3</strain>
    </source>
</reference>
<dbReference type="EMBL" id="WMKA01000012">
    <property type="protein sequence ID" value="MTG88790.1"/>
    <property type="molecule type" value="Genomic_DNA"/>
</dbReference>
<evidence type="ECO:0000313" key="4">
    <source>
        <dbReference type="EMBL" id="NDO90525.1"/>
    </source>
</evidence>
<feature type="transmembrane region" description="Helical" evidence="1">
    <location>
        <begin position="85"/>
        <end position="101"/>
    </location>
</feature>
<dbReference type="EMBL" id="JAAFAN010000048">
    <property type="protein sequence ID" value="NDO90525.1"/>
    <property type="molecule type" value="Genomic_DNA"/>
</dbReference>